<keyword evidence="2 5" id="KW-0812">Transmembrane</keyword>
<feature type="transmembrane region" description="Helical" evidence="5">
    <location>
        <begin position="67"/>
        <end position="86"/>
    </location>
</feature>
<feature type="transmembrane region" description="Helical" evidence="5">
    <location>
        <begin position="181"/>
        <end position="202"/>
    </location>
</feature>
<accession>A0A4U1IGW2</accession>
<feature type="transmembrane region" description="Helical" evidence="5">
    <location>
        <begin position="155"/>
        <end position="175"/>
    </location>
</feature>
<dbReference type="InterPro" id="IPR052185">
    <property type="entry name" value="IPC_Synthase-Related"/>
</dbReference>
<evidence type="ECO:0000313" key="7">
    <source>
        <dbReference type="EMBL" id="TKC93018.1"/>
    </source>
</evidence>
<proteinExistence type="predicted"/>
<sequence length="333" mass="37250">MRASEEHVEGAPAQITAMQGGWIKFLLGSFTVQDVILLVYLTVVRLLLAVQRQATADQVSCARTTELCIGVILGAVLIGRVIPGIPPIVRKIVYRVSIVGVLVQNYLVLRWLLPVVRPDSLDATLLRIDEAIFGREPALVLEALNVRPVVEWFSFFYFSYFFIGATYMIVGLWLTKPSRRTTAFAIGTLLVFSIGQLGYMVVPGYGPHQYLAHQFKGPINGGFFWGCVWDTVQAGSAMKDIFPSLHTAAPTWFTLHALHNAKTDRRWFWPAIVTGFFAANIIFSTVFLRWHYAIDVLAGLTLAFTVGALAPWIAKREEAWRLARGFRGAWVFD</sequence>
<feature type="transmembrane region" description="Helical" evidence="5">
    <location>
        <begin position="267"/>
        <end position="290"/>
    </location>
</feature>
<evidence type="ECO:0000256" key="5">
    <source>
        <dbReference type="SAM" id="Phobius"/>
    </source>
</evidence>
<dbReference type="AlphaFoldDB" id="A0A4U1IGW2"/>
<keyword evidence="4 5" id="KW-0472">Membrane</keyword>
<evidence type="ECO:0000313" key="8">
    <source>
        <dbReference type="Proteomes" id="UP000309215"/>
    </source>
</evidence>
<dbReference type="InterPro" id="IPR026841">
    <property type="entry name" value="Aur1/Ipt1"/>
</dbReference>
<dbReference type="RefSeq" id="WP_136936294.1">
    <property type="nucleotide sequence ID" value="NZ_SSMQ01000129.1"/>
</dbReference>
<evidence type="ECO:0000256" key="2">
    <source>
        <dbReference type="ARBA" id="ARBA00022692"/>
    </source>
</evidence>
<dbReference type="Gene3D" id="1.20.144.10">
    <property type="entry name" value="Phosphatidic acid phosphatase type 2/haloperoxidase"/>
    <property type="match status" value="1"/>
</dbReference>
<organism evidence="7 8">
    <name type="scientific">Polyangium fumosum</name>
    <dbReference type="NCBI Taxonomy" id="889272"/>
    <lineage>
        <taxon>Bacteria</taxon>
        <taxon>Pseudomonadati</taxon>
        <taxon>Myxococcota</taxon>
        <taxon>Polyangia</taxon>
        <taxon>Polyangiales</taxon>
        <taxon>Polyangiaceae</taxon>
        <taxon>Polyangium</taxon>
    </lineage>
</organism>
<feature type="domain" description="Inositolphosphotransferase Aur1/Ipt1" evidence="6">
    <location>
        <begin position="124"/>
        <end position="306"/>
    </location>
</feature>
<keyword evidence="8" id="KW-1185">Reference proteome</keyword>
<gene>
    <name evidence="7" type="ORF">E8A74_49980</name>
</gene>
<evidence type="ECO:0000256" key="3">
    <source>
        <dbReference type="ARBA" id="ARBA00022989"/>
    </source>
</evidence>
<comment type="subcellular location">
    <subcellularLocation>
        <location evidence="1">Membrane</location>
        <topology evidence="1">Multi-pass membrane protein</topology>
    </subcellularLocation>
</comment>
<dbReference type="OrthoDB" id="9775789at2"/>
<dbReference type="Proteomes" id="UP000309215">
    <property type="component" value="Unassembled WGS sequence"/>
</dbReference>
<evidence type="ECO:0000259" key="6">
    <source>
        <dbReference type="Pfam" id="PF14378"/>
    </source>
</evidence>
<dbReference type="InterPro" id="IPR036938">
    <property type="entry name" value="PAP2/HPO_sf"/>
</dbReference>
<feature type="transmembrane region" description="Helical" evidence="5">
    <location>
        <begin position="92"/>
        <end position="113"/>
    </location>
</feature>
<dbReference type="GO" id="GO:0016020">
    <property type="term" value="C:membrane"/>
    <property type="evidence" value="ECO:0007669"/>
    <property type="project" value="UniProtKB-SubCell"/>
</dbReference>
<reference evidence="7 8" key="1">
    <citation type="submission" date="2019-04" db="EMBL/GenBank/DDBJ databases">
        <authorList>
            <person name="Li Y."/>
            <person name="Wang J."/>
        </authorList>
    </citation>
    <scope>NUCLEOTIDE SEQUENCE [LARGE SCALE GENOMIC DNA]</scope>
    <source>
        <strain evidence="7 8">DSM 14668</strain>
    </source>
</reference>
<feature type="transmembrane region" description="Helical" evidence="5">
    <location>
        <begin position="296"/>
        <end position="314"/>
    </location>
</feature>
<dbReference type="SUPFAM" id="SSF48317">
    <property type="entry name" value="Acid phosphatase/Vanadium-dependent haloperoxidase"/>
    <property type="match status" value="1"/>
</dbReference>
<dbReference type="PANTHER" id="PTHR31310">
    <property type="match status" value="1"/>
</dbReference>
<dbReference type="Pfam" id="PF14378">
    <property type="entry name" value="PAP2_3"/>
    <property type="match status" value="1"/>
</dbReference>
<dbReference type="EMBL" id="SSMQ01000129">
    <property type="protein sequence ID" value="TKC93018.1"/>
    <property type="molecule type" value="Genomic_DNA"/>
</dbReference>
<evidence type="ECO:0000256" key="4">
    <source>
        <dbReference type="ARBA" id="ARBA00023136"/>
    </source>
</evidence>
<name>A0A4U1IGW2_9BACT</name>
<dbReference type="PANTHER" id="PTHR31310:SF7">
    <property type="entry name" value="PA-PHOSPHATASE RELATED-FAMILY PROTEIN DDB_G0268928"/>
    <property type="match status" value="1"/>
</dbReference>
<keyword evidence="3 5" id="KW-1133">Transmembrane helix</keyword>
<protein>
    <submittedName>
        <fullName evidence="7">Phosphatase PAP2 family protein</fullName>
    </submittedName>
</protein>
<feature type="transmembrane region" description="Helical" evidence="5">
    <location>
        <begin position="25"/>
        <end position="47"/>
    </location>
</feature>
<evidence type="ECO:0000256" key="1">
    <source>
        <dbReference type="ARBA" id="ARBA00004141"/>
    </source>
</evidence>
<comment type="caution">
    <text evidence="7">The sequence shown here is derived from an EMBL/GenBank/DDBJ whole genome shotgun (WGS) entry which is preliminary data.</text>
</comment>